<name>A0ABU7LID1_9NOCA</name>
<accession>A0ABU7LID1</accession>
<dbReference type="PROSITE" id="PS00059">
    <property type="entry name" value="ADH_ZINC"/>
    <property type="match status" value="1"/>
</dbReference>
<comment type="caution">
    <text evidence="8">The sequence shown here is derived from an EMBL/GenBank/DDBJ whole genome shotgun (WGS) entry which is preliminary data.</text>
</comment>
<organism evidence="8 9">
    <name type="scientific">Rhodococcus artemisiae</name>
    <dbReference type="NCBI Taxonomy" id="714159"/>
    <lineage>
        <taxon>Bacteria</taxon>
        <taxon>Bacillati</taxon>
        <taxon>Actinomycetota</taxon>
        <taxon>Actinomycetes</taxon>
        <taxon>Mycobacteriales</taxon>
        <taxon>Nocardiaceae</taxon>
        <taxon>Rhodococcus</taxon>
    </lineage>
</organism>
<reference evidence="8 9" key="1">
    <citation type="submission" date="2023-07" db="EMBL/GenBank/DDBJ databases">
        <authorList>
            <person name="Girao M."/>
            <person name="Carvalho M.F."/>
        </authorList>
    </citation>
    <scope>NUCLEOTIDE SEQUENCE [LARGE SCALE GENOMIC DNA]</scope>
    <source>
        <strain evidence="8 9">YIM65754</strain>
    </source>
</reference>
<dbReference type="EMBL" id="JAUTXY010000017">
    <property type="protein sequence ID" value="MEE2061325.1"/>
    <property type="molecule type" value="Genomic_DNA"/>
</dbReference>
<evidence type="ECO:0000313" key="9">
    <source>
        <dbReference type="Proteomes" id="UP001336020"/>
    </source>
</evidence>
<dbReference type="InterPro" id="IPR013149">
    <property type="entry name" value="ADH-like_C"/>
</dbReference>
<dbReference type="InterPro" id="IPR013154">
    <property type="entry name" value="ADH-like_N"/>
</dbReference>
<gene>
    <name evidence="8" type="ORF">Q7514_27745</name>
</gene>
<comment type="cofactor">
    <cofactor evidence="6">
        <name>Zn(2+)</name>
        <dbReference type="ChEBI" id="CHEBI:29105"/>
    </cofactor>
</comment>
<keyword evidence="4" id="KW-0560">Oxidoreductase</keyword>
<evidence type="ECO:0000256" key="1">
    <source>
        <dbReference type="ARBA" id="ARBA00008072"/>
    </source>
</evidence>
<dbReference type="Gene3D" id="3.90.180.10">
    <property type="entry name" value="Medium-chain alcohol dehydrogenases, catalytic domain"/>
    <property type="match status" value="1"/>
</dbReference>
<evidence type="ECO:0000256" key="3">
    <source>
        <dbReference type="ARBA" id="ARBA00022833"/>
    </source>
</evidence>
<keyword evidence="5" id="KW-0520">NAD</keyword>
<dbReference type="Gene3D" id="3.40.50.720">
    <property type="entry name" value="NAD(P)-binding Rossmann-like Domain"/>
    <property type="match status" value="1"/>
</dbReference>
<proteinExistence type="inferred from homology"/>
<evidence type="ECO:0000256" key="2">
    <source>
        <dbReference type="ARBA" id="ARBA00022723"/>
    </source>
</evidence>
<evidence type="ECO:0000256" key="5">
    <source>
        <dbReference type="ARBA" id="ARBA00023027"/>
    </source>
</evidence>
<evidence type="ECO:0000259" key="7">
    <source>
        <dbReference type="SMART" id="SM00829"/>
    </source>
</evidence>
<dbReference type="PANTHER" id="PTHR43880:SF12">
    <property type="entry name" value="ALCOHOL DEHYDROGENASE CLASS-3"/>
    <property type="match status" value="1"/>
</dbReference>
<feature type="domain" description="Enoyl reductase (ER)" evidence="7">
    <location>
        <begin position="14"/>
        <end position="366"/>
    </location>
</feature>
<comment type="similarity">
    <text evidence="1 6">Belongs to the zinc-containing alcohol dehydrogenase family.</text>
</comment>
<evidence type="ECO:0000256" key="6">
    <source>
        <dbReference type="RuleBase" id="RU361277"/>
    </source>
</evidence>
<dbReference type="PANTHER" id="PTHR43880">
    <property type="entry name" value="ALCOHOL DEHYDROGENASE"/>
    <property type="match status" value="1"/>
</dbReference>
<dbReference type="SUPFAM" id="SSF50129">
    <property type="entry name" value="GroES-like"/>
    <property type="match status" value="1"/>
</dbReference>
<dbReference type="InterPro" id="IPR011032">
    <property type="entry name" value="GroES-like_sf"/>
</dbReference>
<keyword evidence="2 6" id="KW-0479">Metal-binding</keyword>
<evidence type="ECO:0000313" key="8">
    <source>
        <dbReference type="EMBL" id="MEE2061325.1"/>
    </source>
</evidence>
<protein>
    <submittedName>
        <fullName evidence="8">NAD(P)-dependent alcohol dehydrogenase</fullName>
    </submittedName>
</protein>
<dbReference type="Proteomes" id="UP001336020">
    <property type="component" value="Unassembled WGS sequence"/>
</dbReference>
<dbReference type="Pfam" id="PF00107">
    <property type="entry name" value="ADH_zinc_N"/>
    <property type="match status" value="1"/>
</dbReference>
<keyword evidence="9" id="KW-1185">Reference proteome</keyword>
<keyword evidence="3 6" id="KW-0862">Zinc</keyword>
<dbReference type="SUPFAM" id="SSF51735">
    <property type="entry name" value="NAD(P)-binding Rossmann-fold domains"/>
    <property type="match status" value="1"/>
</dbReference>
<dbReference type="InterPro" id="IPR020843">
    <property type="entry name" value="ER"/>
</dbReference>
<dbReference type="CDD" id="cd08278">
    <property type="entry name" value="benzyl_alcohol_DH"/>
    <property type="match status" value="1"/>
</dbReference>
<sequence>MTRVARAAVLREHGAPLRIQSVVVPELRPDEILVRIRGVGICHTDLTAAAGGVPIPLPAVLGHEGSGVVAEVGSSVVGLRVGDSVVIGFDSCRTCRNCRRGRPAYCTRFAPLNYSGTRPDGTSVFHDGSGKPVHGNWFGQSSFSSLVVATDRNVVRLPEGVPVELAGPLGCGLATGAGTVLRVLRPEPGSSIAVFGLGAVGMAAIMASRIARCDTIIGIDPNPRRHALALELGVTEVLSPDSVDDIGRHVRRATGGGVDYAVESVGSEAVIRQAMSSLTSPGVCATLGLRGGRNPITIDQTHLLSGRTLTGVIEGDADPHIFLPELAAFWRDGRFPVEKITSTFPFDKLDDAFTAVTAGEVVKAVLTFD</sequence>
<dbReference type="RefSeq" id="WP_330136485.1">
    <property type="nucleotide sequence ID" value="NZ_JAUTXY010000017.1"/>
</dbReference>
<evidence type="ECO:0000256" key="4">
    <source>
        <dbReference type="ARBA" id="ARBA00023002"/>
    </source>
</evidence>
<dbReference type="InterPro" id="IPR002328">
    <property type="entry name" value="ADH_Zn_CS"/>
</dbReference>
<dbReference type="Pfam" id="PF08240">
    <property type="entry name" value="ADH_N"/>
    <property type="match status" value="1"/>
</dbReference>
<dbReference type="InterPro" id="IPR036291">
    <property type="entry name" value="NAD(P)-bd_dom_sf"/>
</dbReference>
<dbReference type="SMART" id="SM00829">
    <property type="entry name" value="PKS_ER"/>
    <property type="match status" value="1"/>
</dbReference>